<dbReference type="STRING" id="574650.SAMN04487966_10415"/>
<feature type="binding site" evidence="6">
    <location>
        <begin position="171"/>
        <end position="172"/>
    </location>
    <ligand>
        <name>substrate</name>
    </ligand>
</feature>
<keyword evidence="3 4" id="KW-0378">Hydrolase</keyword>
<feature type="binding site" evidence="7">
    <location>
        <position position="81"/>
    </location>
    <ligand>
        <name>Zn(2+)</name>
        <dbReference type="ChEBI" id="CHEBI:29105"/>
    </ligand>
</feature>
<evidence type="ECO:0000256" key="6">
    <source>
        <dbReference type="PIRSR" id="PIRSR038994-2"/>
    </source>
</evidence>
<evidence type="ECO:0000313" key="10">
    <source>
        <dbReference type="EMBL" id="SFV22305.1"/>
    </source>
</evidence>
<feature type="binding site" evidence="6">
    <location>
        <position position="92"/>
    </location>
    <ligand>
        <name>substrate</name>
    </ligand>
</feature>
<feature type="region of interest" description="Disordered" evidence="8">
    <location>
        <begin position="304"/>
        <end position="329"/>
    </location>
</feature>
<dbReference type="GO" id="GO:0006046">
    <property type="term" value="P:N-acetylglucosamine catabolic process"/>
    <property type="evidence" value="ECO:0007669"/>
    <property type="project" value="TreeGrafter"/>
</dbReference>
<dbReference type="InterPro" id="IPR032466">
    <property type="entry name" value="Metal_Hydrolase"/>
</dbReference>
<sequence>MNPHRSPGAFVDIHCRGGAGVEINGETDPTPALELHARHGTGALVASLVSAPIDRLEAQLSALAAYRRARPDTILAGVHLEGPFLAASHRGAHDPAHLVSPTADLVDRLLGAGDGLLRQVTLAPELPGALQAIRDLTAAGVRAAVGHTGADYAQARGAFEVGATLLTHAFNAMPGLHHRAPGPVAAALDTPEVTLEVIADGVHVHAPLLRLLFIAAPERIAVVTDALSPTGCTGGTHRLGDRTLSVLEGRAVLAGTEILAGSTLTMDRAAAHLESIGISAAAIRHATTTAPARALGLRLPVGAGTVMADPQGQQDEGGDRGSKQHRDDR</sequence>
<protein>
    <submittedName>
        <fullName evidence="10">N-acetylglucosamine-6-phosphate deacetylase</fullName>
    </submittedName>
</protein>
<dbReference type="EMBL" id="FPCG01000004">
    <property type="protein sequence ID" value="SFV22305.1"/>
    <property type="molecule type" value="Genomic_DNA"/>
</dbReference>
<evidence type="ECO:0000313" key="11">
    <source>
        <dbReference type="Proteomes" id="UP000198881"/>
    </source>
</evidence>
<dbReference type="OrthoDB" id="9776488at2"/>
<evidence type="ECO:0000256" key="3">
    <source>
        <dbReference type="ARBA" id="ARBA00022801"/>
    </source>
</evidence>
<organism evidence="10 11">
    <name type="scientific">Micrococcus terreus</name>
    <dbReference type="NCBI Taxonomy" id="574650"/>
    <lineage>
        <taxon>Bacteria</taxon>
        <taxon>Bacillati</taxon>
        <taxon>Actinomycetota</taxon>
        <taxon>Actinomycetes</taxon>
        <taxon>Micrococcales</taxon>
        <taxon>Micrococcaceae</taxon>
        <taxon>Micrococcus</taxon>
    </lineage>
</organism>
<evidence type="ECO:0000256" key="8">
    <source>
        <dbReference type="SAM" id="MobiDB-lite"/>
    </source>
</evidence>
<dbReference type="Proteomes" id="UP000198881">
    <property type="component" value="Unassembled WGS sequence"/>
</dbReference>
<gene>
    <name evidence="10" type="ORF">SAMN04487966_10415</name>
</gene>
<comment type="similarity">
    <text evidence="1 4">Belongs to the metallo-dependent hydrolases superfamily. NagA family.</text>
</comment>
<proteinExistence type="inferred from homology"/>
<feature type="binding site" evidence="6">
    <location>
        <position position="179"/>
    </location>
    <ligand>
        <name>substrate</name>
    </ligand>
</feature>
<evidence type="ECO:0000256" key="2">
    <source>
        <dbReference type="ARBA" id="ARBA00022723"/>
    </source>
</evidence>
<feature type="binding site" evidence="7">
    <location>
        <position position="168"/>
    </location>
    <ligand>
        <name>Zn(2+)</name>
        <dbReference type="ChEBI" id="CHEBI:29105"/>
    </ligand>
</feature>
<evidence type="ECO:0000256" key="1">
    <source>
        <dbReference type="ARBA" id="ARBA00010716"/>
    </source>
</evidence>
<dbReference type="AlphaFoldDB" id="A0A1I7MK44"/>
<dbReference type="Gene3D" id="3.20.20.140">
    <property type="entry name" value="Metal-dependent hydrolases"/>
    <property type="match status" value="1"/>
</dbReference>
<accession>A0A1I7MK44</accession>
<feature type="binding site" evidence="6">
    <location>
        <begin position="259"/>
        <end position="261"/>
    </location>
    <ligand>
        <name>substrate</name>
    </ligand>
</feature>
<dbReference type="GO" id="GO:0046872">
    <property type="term" value="F:metal ion binding"/>
    <property type="evidence" value="ECO:0007669"/>
    <property type="project" value="UniProtKB-KW"/>
</dbReference>
<feature type="binding site" evidence="7">
    <location>
        <position position="147"/>
    </location>
    <ligand>
        <name>Zn(2+)</name>
        <dbReference type="ChEBI" id="CHEBI:29105"/>
    </ligand>
</feature>
<reference evidence="10 11" key="1">
    <citation type="submission" date="2016-10" db="EMBL/GenBank/DDBJ databases">
        <authorList>
            <person name="de Groot N.N."/>
        </authorList>
    </citation>
    <scope>NUCLEOTIDE SEQUENCE [LARGE SCALE GENOMIC DNA]</scope>
    <source>
        <strain evidence="10 11">CGMCC 1.7054</strain>
    </source>
</reference>
<feature type="compositionally biased region" description="Basic and acidic residues" evidence="8">
    <location>
        <begin position="317"/>
        <end position="329"/>
    </location>
</feature>
<keyword evidence="4" id="KW-0119">Carbohydrate metabolism</keyword>
<dbReference type="GO" id="GO:0008448">
    <property type="term" value="F:N-acetylglucosamine-6-phosphate deacetylase activity"/>
    <property type="evidence" value="ECO:0007669"/>
    <property type="project" value="InterPro"/>
</dbReference>
<name>A0A1I7MK44_9MICC</name>
<evidence type="ECO:0000256" key="7">
    <source>
        <dbReference type="PIRSR" id="PIRSR038994-3"/>
    </source>
</evidence>
<keyword evidence="2 7" id="KW-0479">Metal-binding</keyword>
<dbReference type="SUPFAM" id="SSF51556">
    <property type="entry name" value="Metallo-dependent hydrolases"/>
    <property type="match status" value="1"/>
</dbReference>
<dbReference type="PANTHER" id="PTHR11113">
    <property type="entry name" value="N-ACETYLGLUCOSAMINE-6-PHOSPHATE DEACETYLASE"/>
    <property type="match status" value="1"/>
</dbReference>
<feature type="active site" description="Proton donor/acceptor" evidence="5">
    <location>
        <position position="225"/>
    </location>
</feature>
<dbReference type="InterPro" id="IPR003764">
    <property type="entry name" value="GlcNAc_6-P_deAcase"/>
</dbReference>
<dbReference type="InterPro" id="IPR006680">
    <property type="entry name" value="Amidohydro-rel"/>
</dbReference>
<evidence type="ECO:0000256" key="4">
    <source>
        <dbReference type="PIRNR" id="PIRNR038994"/>
    </source>
</evidence>
<keyword evidence="11" id="KW-1185">Reference proteome</keyword>
<dbReference type="Pfam" id="PF01979">
    <property type="entry name" value="Amidohydro_1"/>
    <property type="match status" value="1"/>
</dbReference>
<feature type="binding site" evidence="6">
    <location>
        <position position="203"/>
    </location>
    <ligand>
        <name>substrate</name>
    </ligand>
</feature>
<dbReference type="PANTHER" id="PTHR11113:SF14">
    <property type="entry name" value="N-ACETYLGLUCOSAMINE-6-PHOSPHATE DEACETYLASE"/>
    <property type="match status" value="1"/>
</dbReference>
<feature type="domain" description="Amidohydrolase-related" evidence="9">
    <location>
        <begin position="53"/>
        <end position="302"/>
    </location>
</feature>
<evidence type="ECO:0000259" key="9">
    <source>
        <dbReference type="Pfam" id="PF01979"/>
    </source>
</evidence>
<comment type="cofactor">
    <cofactor evidence="7">
        <name>a divalent metal cation</name>
        <dbReference type="ChEBI" id="CHEBI:60240"/>
    </cofactor>
    <text evidence="7">Binds 1 divalent metal cation per subunit.</text>
</comment>
<evidence type="ECO:0000256" key="5">
    <source>
        <dbReference type="PIRSR" id="PIRSR038994-1"/>
    </source>
</evidence>
<dbReference type="RefSeq" id="WP_091696131.1">
    <property type="nucleotide sequence ID" value="NZ_FPCG01000004.1"/>
</dbReference>
<dbReference type="PIRSF" id="PIRSF038994">
    <property type="entry name" value="NagA"/>
    <property type="match status" value="1"/>
</dbReference>